<dbReference type="InterPro" id="IPR029016">
    <property type="entry name" value="GAF-like_dom_sf"/>
</dbReference>
<dbReference type="SUPFAM" id="SSF55874">
    <property type="entry name" value="ATPase domain of HSP90 chaperone/DNA topoisomerase II/histidine kinase"/>
    <property type="match status" value="2"/>
</dbReference>
<dbReference type="InterPro" id="IPR003661">
    <property type="entry name" value="HisK_dim/P_dom"/>
</dbReference>
<dbReference type="Gene3D" id="3.30.565.10">
    <property type="entry name" value="Histidine kinase-like ATPase, C-terminal domain"/>
    <property type="match status" value="2"/>
</dbReference>
<evidence type="ECO:0000259" key="11">
    <source>
        <dbReference type="PROSITE" id="PS50110"/>
    </source>
</evidence>
<dbReference type="InterPro" id="IPR036457">
    <property type="entry name" value="PPM-type-like_dom_sf"/>
</dbReference>
<evidence type="ECO:0000256" key="3">
    <source>
        <dbReference type="ARBA" id="ARBA00012438"/>
    </source>
</evidence>
<dbReference type="SMART" id="SM00387">
    <property type="entry name" value="HATPase_c"/>
    <property type="match status" value="1"/>
</dbReference>
<dbReference type="GO" id="GO:0000155">
    <property type="term" value="F:phosphorelay sensor kinase activity"/>
    <property type="evidence" value="ECO:0007669"/>
    <property type="project" value="InterPro"/>
</dbReference>
<dbReference type="Gene3D" id="3.30.450.20">
    <property type="entry name" value="PAS domain"/>
    <property type="match status" value="1"/>
</dbReference>
<evidence type="ECO:0000256" key="9">
    <source>
        <dbReference type="SAM" id="MobiDB-lite"/>
    </source>
</evidence>
<comment type="catalytic activity">
    <reaction evidence="1">
        <text>ATP + protein L-histidine = ADP + protein N-phospho-L-histidine.</text>
        <dbReference type="EC" id="2.7.13.3"/>
    </reaction>
</comment>
<evidence type="ECO:0000256" key="1">
    <source>
        <dbReference type="ARBA" id="ARBA00000085"/>
    </source>
</evidence>
<organism evidence="13 14">
    <name type="scientific">Polymorphospora rubra</name>
    <dbReference type="NCBI Taxonomy" id="338584"/>
    <lineage>
        <taxon>Bacteria</taxon>
        <taxon>Bacillati</taxon>
        <taxon>Actinomycetota</taxon>
        <taxon>Actinomycetes</taxon>
        <taxon>Micromonosporales</taxon>
        <taxon>Micromonosporaceae</taxon>
        <taxon>Polymorphospora</taxon>
    </lineage>
</organism>
<dbReference type="SMART" id="SM00388">
    <property type="entry name" value="HisKA"/>
    <property type="match status" value="1"/>
</dbReference>
<reference evidence="13" key="1">
    <citation type="submission" date="2020-08" db="EMBL/GenBank/DDBJ databases">
        <title>Whole genome shotgun sequence of Polymorphospora rubra NBRC 101157.</title>
        <authorList>
            <person name="Komaki H."/>
            <person name="Tamura T."/>
        </authorList>
    </citation>
    <scope>NUCLEOTIDE SEQUENCE</scope>
    <source>
        <strain evidence="13">NBRC 101157</strain>
    </source>
</reference>
<keyword evidence="7" id="KW-0902">Two-component regulatory system</keyword>
<dbReference type="GO" id="GO:0005886">
    <property type="term" value="C:plasma membrane"/>
    <property type="evidence" value="ECO:0007669"/>
    <property type="project" value="UniProtKB-SubCell"/>
</dbReference>
<dbReference type="SUPFAM" id="SSF47384">
    <property type="entry name" value="Homodimeric domain of signal transducing histidine kinase"/>
    <property type="match status" value="1"/>
</dbReference>
<feature type="domain" description="Response regulatory" evidence="11">
    <location>
        <begin position="657"/>
        <end position="772"/>
    </location>
</feature>
<dbReference type="PANTHER" id="PTHR43547:SF2">
    <property type="entry name" value="HYBRID SIGNAL TRANSDUCTION HISTIDINE KINASE C"/>
    <property type="match status" value="1"/>
</dbReference>
<dbReference type="Proteomes" id="UP000680866">
    <property type="component" value="Chromosome"/>
</dbReference>
<feature type="modified residue" description="4-aspartylphosphate" evidence="8">
    <location>
        <position position="705"/>
    </location>
</feature>
<dbReference type="Pfam" id="PF07228">
    <property type="entry name" value="SpoIIE"/>
    <property type="match status" value="1"/>
</dbReference>
<evidence type="ECO:0000256" key="6">
    <source>
        <dbReference type="ARBA" id="ARBA00022777"/>
    </source>
</evidence>
<dbReference type="CDD" id="cd16922">
    <property type="entry name" value="HATPase_EvgS-ArcB-TorS-like"/>
    <property type="match status" value="1"/>
</dbReference>
<sequence length="1255" mass="132867">MGPGPLPADLAAALDAGGEMGARIRDLDWAATPIGCDLGSWPEPLRHATVRMLASRAQIVIFWGPDHVALYNDAYVPTMGDKHPDWLGCPGREMWSEAWEVLGQLFAEVAETGRSFWAADYPFMLHRHGFLEETYFDVSYDPIRDDEGAVVGVFCIVSDTTSRVLGERRVGALSALGVRLADASGQADLGARVSAVLGEHPNDVPFALLYLDDAGEPTLAGPGAPRPGAPLAADRTAEPAANDTAVALVAAAGVPGAAVLTPELRPHTPGAGAALLRQVVAQGRAARAPVSAFVSTVPEQSADEALVLPVTGGARTVGALVLGASRRLAVDQRYRDFFHLLAAQVSGAVTNQRAYELERARTAQLAALDQAKTNFFSNVSHEFRTPLTLILGPLEEALAGPDLSPADRDALELMHRNALRLLKLVNTVLDFSRIGSGRVGASYQPTDLSDYTARLAGNFRSAAERAGLRLDVDCPPLPAPVHLDREMWEKIVLNLLSNALKFTFAGRITVRTFAAGRTAVLEVSDTGVGIPERDLPLVFERFQRVVGRRGRSHEGTGIGLALVRELTELHGGRVAVDSRPDVGSTFTVTLPFGTGHLPGDQLVAGDVAPVESDTARLYLAEAERWAGAEPSPPAAVTAGRPGPSAGDDTGTAGHGGRILVADDNADLRDHLTRLLSPNFEVVAVADGVAAVQAAARGAFDLVITDVMMPRMDGVELVAALRADPRTRHLPIVMLSARAGETAAVEGLTAGADDYLVKPFSGQELIARVRSNVELGQLRGQIIRQLRALTDAAVAVNTAQSTAEVTEAAARHAQLAVRAARVVVSVPGAHFEADAGGDLPADPPLVVPLLGMTGGPFGELRVWPHRGTVADAEEEALAQLARLVGVRLDNARLYEAEHRIAMTLQHSLLPQSLPQLPGAIVASRYLAGNSEVEVGGDWYDAIPVDDGRLVLVIGDVVGKGVVAAAAMGQLRNALRAYVLEGFDPGAALTRLNRLIGTVGRRSFATVVCVRFDPVTGRLWYASAGHPPPALIGADGSARFLYAKALGPPVGALPDAEYVTVEGRLDPGARILLYTDGLVEDRRQGIDDGLAQLLVDAARPTDHVDDLVEAMVGRVAGRTRRDDVAVLALEAAEPDRLVLRLPTDPARLSVLRRRLEDFLTGHGVPENDVFDLIVAVSEAAANAMEHPVEPARDTIEVEVAIGQEAVTAVVRDSGRWRESDGAGFRGRGLALIGALAELTVHRSDEGTTVTVHRRLGG</sequence>
<feature type="domain" description="Histidine kinase" evidence="10">
    <location>
        <begin position="378"/>
        <end position="594"/>
    </location>
</feature>
<dbReference type="Gene3D" id="3.30.450.40">
    <property type="match status" value="1"/>
</dbReference>
<dbReference type="InterPro" id="IPR011006">
    <property type="entry name" value="CheY-like_superfamily"/>
</dbReference>
<dbReference type="PRINTS" id="PR00344">
    <property type="entry name" value="BCTRLSENSOR"/>
</dbReference>
<dbReference type="PROSITE" id="PS50110">
    <property type="entry name" value="RESPONSE_REGULATORY"/>
    <property type="match status" value="1"/>
</dbReference>
<evidence type="ECO:0000259" key="10">
    <source>
        <dbReference type="PROSITE" id="PS50109"/>
    </source>
</evidence>
<dbReference type="Gene3D" id="3.60.40.10">
    <property type="entry name" value="PPM-type phosphatase domain"/>
    <property type="match status" value="1"/>
</dbReference>
<dbReference type="InterPro" id="IPR013656">
    <property type="entry name" value="PAS_4"/>
</dbReference>
<dbReference type="FunFam" id="3.30.565.10:FF:000006">
    <property type="entry name" value="Sensor histidine kinase WalK"/>
    <property type="match status" value="1"/>
</dbReference>
<dbReference type="CDD" id="cd00082">
    <property type="entry name" value="HisKA"/>
    <property type="match status" value="1"/>
</dbReference>
<dbReference type="InterPro" id="IPR004358">
    <property type="entry name" value="Sig_transdc_His_kin-like_C"/>
</dbReference>
<evidence type="ECO:0000256" key="8">
    <source>
        <dbReference type="PROSITE-ProRule" id="PRU00169"/>
    </source>
</evidence>
<dbReference type="Pfam" id="PF08448">
    <property type="entry name" value="PAS_4"/>
    <property type="match status" value="1"/>
</dbReference>
<keyword evidence="14" id="KW-1185">Reference proteome</keyword>
<evidence type="ECO:0000256" key="2">
    <source>
        <dbReference type="ARBA" id="ARBA00004236"/>
    </source>
</evidence>
<dbReference type="InterPro" id="IPR005467">
    <property type="entry name" value="His_kinase_dom"/>
</dbReference>
<proteinExistence type="predicted"/>
<dbReference type="SMART" id="SM00448">
    <property type="entry name" value="REC"/>
    <property type="match status" value="1"/>
</dbReference>
<evidence type="ECO:0000256" key="4">
    <source>
        <dbReference type="ARBA" id="ARBA00022553"/>
    </source>
</evidence>
<dbReference type="Gene3D" id="1.10.287.130">
    <property type="match status" value="1"/>
</dbReference>
<accession>A0A810N334</accession>
<evidence type="ECO:0000313" key="13">
    <source>
        <dbReference type="EMBL" id="BCJ67014.1"/>
    </source>
</evidence>
<keyword evidence="4 8" id="KW-0597">Phosphoprotein</keyword>
<evidence type="ECO:0000256" key="7">
    <source>
        <dbReference type="ARBA" id="ARBA00023012"/>
    </source>
</evidence>
<gene>
    <name evidence="13" type="ORF">Prubr_40350</name>
</gene>
<dbReference type="SMART" id="SM00331">
    <property type="entry name" value="PP2C_SIG"/>
    <property type="match status" value="1"/>
</dbReference>
<dbReference type="InterPro" id="IPR001932">
    <property type="entry name" value="PPM-type_phosphatase-like_dom"/>
</dbReference>
<dbReference type="SUPFAM" id="SSF52172">
    <property type="entry name" value="CheY-like"/>
    <property type="match status" value="1"/>
</dbReference>
<dbReference type="EC" id="2.7.13.3" evidence="3"/>
<dbReference type="PANTHER" id="PTHR43547">
    <property type="entry name" value="TWO-COMPONENT HISTIDINE KINASE"/>
    <property type="match status" value="1"/>
</dbReference>
<evidence type="ECO:0000259" key="12">
    <source>
        <dbReference type="PROSITE" id="PS51746"/>
    </source>
</evidence>
<keyword evidence="6" id="KW-0418">Kinase</keyword>
<protein>
    <recommendedName>
        <fullName evidence="3">histidine kinase</fullName>
        <ecNumber evidence="3">2.7.13.3</ecNumber>
    </recommendedName>
</protein>
<dbReference type="Pfam" id="PF13581">
    <property type="entry name" value="HATPase_c_2"/>
    <property type="match status" value="1"/>
</dbReference>
<dbReference type="PROSITE" id="PS50109">
    <property type="entry name" value="HIS_KIN"/>
    <property type="match status" value="1"/>
</dbReference>
<dbReference type="FunFam" id="1.10.287.130:FF:000045">
    <property type="entry name" value="Two-component system sensor histidine kinase/response regulator"/>
    <property type="match status" value="1"/>
</dbReference>
<comment type="subcellular location">
    <subcellularLocation>
        <location evidence="2">Cell membrane</location>
    </subcellularLocation>
</comment>
<evidence type="ECO:0000313" key="14">
    <source>
        <dbReference type="Proteomes" id="UP000680866"/>
    </source>
</evidence>
<dbReference type="InterPro" id="IPR003594">
    <property type="entry name" value="HATPase_dom"/>
</dbReference>
<dbReference type="KEGG" id="pry:Prubr_40350"/>
<dbReference type="EMBL" id="AP023359">
    <property type="protein sequence ID" value="BCJ67014.1"/>
    <property type="molecule type" value="Genomic_DNA"/>
</dbReference>
<dbReference type="SUPFAM" id="SSF55785">
    <property type="entry name" value="PYP-like sensor domain (PAS domain)"/>
    <property type="match status" value="1"/>
</dbReference>
<dbReference type="SUPFAM" id="SSF81606">
    <property type="entry name" value="PP2C-like"/>
    <property type="match status" value="1"/>
</dbReference>
<dbReference type="AlphaFoldDB" id="A0A810N334"/>
<name>A0A810N334_9ACTN</name>
<dbReference type="RefSeq" id="WP_212816410.1">
    <property type="nucleotide sequence ID" value="NZ_AP023359.1"/>
</dbReference>
<dbReference type="InterPro" id="IPR036097">
    <property type="entry name" value="HisK_dim/P_sf"/>
</dbReference>
<dbReference type="InterPro" id="IPR035965">
    <property type="entry name" value="PAS-like_dom_sf"/>
</dbReference>
<dbReference type="Pfam" id="PF00512">
    <property type="entry name" value="HisKA"/>
    <property type="match status" value="1"/>
</dbReference>
<feature type="domain" description="PPM-type phosphatase" evidence="12">
    <location>
        <begin position="919"/>
        <end position="1113"/>
    </location>
</feature>
<dbReference type="CDD" id="cd16936">
    <property type="entry name" value="HATPase_RsbW-like"/>
    <property type="match status" value="1"/>
</dbReference>
<feature type="region of interest" description="Disordered" evidence="9">
    <location>
        <begin position="628"/>
        <end position="656"/>
    </location>
</feature>
<keyword evidence="5" id="KW-0808">Transferase</keyword>
<dbReference type="InterPro" id="IPR001789">
    <property type="entry name" value="Sig_transdc_resp-reg_receiver"/>
</dbReference>
<evidence type="ECO:0000256" key="5">
    <source>
        <dbReference type="ARBA" id="ARBA00022679"/>
    </source>
</evidence>
<dbReference type="Pfam" id="PF02518">
    <property type="entry name" value="HATPase_c"/>
    <property type="match status" value="1"/>
</dbReference>
<dbReference type="Gene3D" id="3.40.50.2300">
    <property type="match status" value="1"/>
</dbReference>
<dbReference type="PROSITE" id="PS51746">
    <property type="entry name" value="PPM_2"/>
    <property type="match status" value="1"/>
</dbReference>
<dbReference type="InterPro" id="IPR036890">
    <property type="entry name" value="HATPase_C_sf"/>
</dbReference>
<dbReference type="Pfam" id="PF00072">
    <property type="entry name" value="Response_reg"/>
    <property type="match status" value="1"/>
</dbReference>
<dbReference type="SUPFAM" id="SSF55781">
    <property type="entry name" value="GAF domain-like"/>
    <property type="match status" value="2"/>
</dbReference>